<dbReference type="PANTHER" id="PTHR33121:SF76">
    <property type="entry name" value="SIGNALING PROTEIN"/>
    <property type="match status" value="1"/>
</dbReference>
<feature type="domain" description="EAL" evidence="1">
    <location>
        <begin position="151"/>
        <end position="391"/>
    </location>
</feature>
<dbReference type="InterPro" id="IPR001633">
    <property type="entry name" value="EAL_dom"/>
</dbReference>
<proteinExistence type="predicted"/>
<dbReference type="AlphaFoldDB" id="A0A919ME70"/>
<dbReference type="Gene3D" id="3.30.450.40">
    <property type="match status" value="1"/>
</dbReference>
<dbReference type="Pfam" id="PF13185">
    <property type="entry name" value="GAF_2"/>
    <property type="match status" value="1"/>
</dbReference>
<protein>
    <recommendedName>
        <fullName evidence="1">EAL domain-containing protein</fullName>
    </recommendedName>
</protein>
<organism evidence="2 3">
    <name type="scientific">Paractinoplanes ferrugineus</name>
    <dbReference type="NCBI Taxonomy" id="113564"/>
    <lineage>
        <taxon>Bacteria</taxon>
        <taxon>Bacillati</taxon>
        <taxon>Actinomycetota</taxon>
        <taxon>Actinomycetes</taxon>
        <taxon>Micromonosporales</taxon>
        <taxon>Micromonosporaceae</taxon>
        <taxon>Paractinoplanes</taxon>
    </lineage>
</organism>
<accession>A0A919ME70</accession>
<dbReference type="EMBL" id="BOMM01000090">
    <property type="protein sequence ID" value="GIE16561.1"/>
    <property type="molecule type" value="Genomic_DNA"/>
</dbReference>
<dbReference type="PANTHER" id="PTHR33121">
    <property type="entry name" value="CYCLIC DI-GMP PHOSPHODIESTERASE PDEF"/>
    <property type="match status" value="1"/>
</dbReference>
<reference evidence="2" key="1">
    <citation type="submission" date="2021-01" db="EMBL/GenBank/DDBJ databases">
        <title>Whole genome shotgun sequence of Actinoplanes ferrugineus NBRC 15555.</title>
        <authorList>
            <person name="Komaki H."/>
            <person name="Tamura T."/>
        </authorList>
    </citation>
    <scope>NUCLEOTIDE SEQUENCE</scope>
    <source>
        <strain evidence="2">NBRC 15555</strain>
    </source>
</reference>
<dbReference type="SUPFAM" id="SSF55781">
    <property type="entry name" value="GAF domain-like"/>
    <property type="match status" value="1"/>
</dbReference>
<dbReference type="Proteomes" id="UP000598174">
    <property type="component" value="Unassembled WGS sequence"/>
</dbReference>
<dbReference type="InterPro" id="IPR003018">
    <property type="entry name" value="GAF"/>
</dbReference>
<dbReference type="Pfam" id="PF00563">
    <property type="entry name" value="EAL"/>
    <property type="match status" value="1"/>
</dbReference>
<evidence type="ECO:0000259" key="1">
    <source>
        <dbReference type="PROSITE" id="PS50883"/>
    </source>
</evidence>
<dbReference type="SUPFAM" id="SSF141868">
    <property type="entry name" value="EAL domain-like"/>
    <property type="match status" value="1"/>
</dbReference>
<dbReference type="SMART" id="SM00065">
    <property type="entry name" value="GAF"/>
    <property type="match status" value="1"/>
</dbReference>
<dbReference type="InterPro" id="IPR050706">
    <property type="entry name" value="Cyclic-di-GMP_PDE-like"/>
</dbReference>
<dbReference type="GO" id="GO:0071111">
    <property type="term" value="F:cyclic-guanylate-specific phosphodiesterase activity"/>
    <property type="evidence" value="ECO:0007669"/>
    <property type="project" value="InterPro"/>
</dbReference>
<dbReference type="InterPro" id="IPR029016">
    <property type="entry name" value="GAF-like_dom_sf"/>
</dbReference>
<dbReference type="RefSeq" id="WP_203822894.1">
    <property type="nucleotide sequence ID" value="NZ_BAAABP010000053.1"/>
</dbReference>
<gene>
    <name evidence="2" type="ORF">Afe05nite_84010</name>
</gene>
<evidence type="ECO:0000313" key="2">
    <source>
        <dbReference type="EMBL" id="GIE16561.1"/>
    </source>
</evidence>
<keyword evidence="3" id="KW-1185">Reference proteome</keyword>
<comment type="caution">
    <text evidence="2">The sequence shown here is derived from an EMBL/GenBank/DDBJ whole genome shotgun (WGS) entry which is preliminary data.</text>
</comment>
<evidence type="ECO:0000313" key="3">
    <source>
        <dbReference type="Proteomes" id="UP000598174"/>
    </source>
</evidence>
<sequence length="405" mass="43717">MPERGQAEQQVAELLRTARRSLGLDLAFLSRMDGTVQHLEVIESELPLPDGMTQPQETSFCQAIIDGVLPAVIPDVAEFPAALRLPGAELGIRSFISVPVQLSDGTVYGTFCGAGLTADPRLTERDRALMQVLAQAAAMIMEPDVRQRRRNAEIEARLRPLMRRGGPMVLLQPIVDLATGRRVGAEALSRFPQEWHRPPDECFADAEAIDERESLEIAALHRAATHLSAVSGYIAMNISPATLFTAEGRRFLERLPLERIVLELSEHDPIHDYDHLRGVLAPLRARGMRLAIDDVGAGFSSLRHIVATAPDVIKLDRSIVSGVAGDHVLSVVVRALTDLAGAVGATVVAEGVETAADAATLAHAGVHLGQGWHFDRATTPADLRDSYPVKREAALPQSSGSTRPA</sequence>
<dbReference type="PROSITE" id="PS50883">
    <property type="entry name" value="EAL"/>
    <property type="match status" value="1"/>
</dbReference>
<dbReference type="InterPro" id="IPR035919">
    <property type="entry name" value="EAL_sf"/>
</dbReference>
<dbReference type="Gene3D" id="3.20.20.450">
    <property type="entry name" value="EAL domain"/>
    <property type="match status" value="1"/>
</dbReference>
<name>A0A919ME70_9ACTN</name>
<dbReference type="SMART" id="SM00052">
    <property type="entry name" value="EAL"/>
    <property type="match status" value="1"/>
</dbReference>
<dbReference type="CDD" id="cd01948">
    <property type="entry name" value="EAL"/>
    <property type="match status" value="1"/>
</dbReference>